<name>A0ABD0J7R2_9CAEN</name>
<sequence length="53" mass="6065">MRRAFPSQSGAAADVLTQGVGSTQHCRRSWRVKRNFCVWVCIAHCGSFRRVRK</sequence>
<protein>
    <submittedName>
        <fullName evidence="1">Uncharacterized protein</fullName>
    </submittedName>
</protein>
<proteinExistence type="predicted"/>
<evidence type="ECO:0000313" key="2">
    <source>
        <dbReference type="Proteomes" id="UP001519460"/>
    </source>
</evidence>
<dbReference type="EMBL" id="JACVVK020000584">
    <property type="protein sequence ID" value="KAK7464578.1"/>
    <property type="molecule type" value="Genomic_DNA"/>
</dbReference>
<accession>A0ABD0J7R2</accession>
<comment type="caution">
    <text evidence="1">The sequence shown here is derived from an EMBL/GenBank/DDBJ whole genome shotgun (WGS) entry which is preliminary data.</text>
</comment>
<dbReference type="AlphaFoldDB" id="A0ABD0J7R2"/>
<gene>
    <name evidence="1" type="ORF">BaRGS_00037857</name>
</gene>
<dbReference type="Proteomes" id="UP001519460">
    <property type="component" value="Unassembled WGS sequence"/>
</dbReference>
<feature type="non-terminal residue" evidence="1">
    <location>
        <position position="53"/>
    </location>
</feature>
<evidence type="ECO:0000313" key="1">
    <source>
        <dbReference type="EMBL" id="KAK7464578.1"/>
    </source>
</evidence>
<organism evidence="1 2">
    <name type="scientific">Batillaria attramentaria</name>
    <dbReference type="NCBI Taxonomy" id="370345"/>
    <lineage>
        <taxon>Eukaryota</taxon>
        <taxon>Metazoa</taxon>
        <taxon>Spiralia</taxon>
        <taxon>Lophotrochozoa</taxon>
        <taxon>Mollusca</taxon>
        <taxon>Gastropoda</taxon>
        <taxon>Caenogastropoda</taxon>
        <taxon>Sorbeoconcha</taxon>
        <taxon>Cerithioidea</taxon>
        <taxon>Batillariidae</taxon>
        <taxon>Batillaria</taxon>
    </lineage>
</organism>
<reference evidence="1 2" key="1">
    <citation type="journal article" date="2023" name="Sci. Data">
        <title>Genome assembly of the Korean intertidal mud-creeper Batillaria attramentaria.</title>
        <authorList>
            <person name="Patra A.K."/>
            <person name="Ho P.T."/>
            <person name="Jun S."/>
            <person name="Lee S.J."/>
            <person name="Kim Y."/>
            <person name="Won Y.J."/>
        </authorList>
    </citation>
    <scope>NUCLEOTIDE SEQUENCE [LARGE SCALE GENOMIC DNA]</scope>
    <source>
        <strain evidence="1">Wonlab-2016</strain>
    </source>
</reference>
<keyword evidence="2" id="KW-1185">Reference proteome</keyword>